<dbReference type="InterPro" id="IPR036921">
    <property type="entry name" value="PurM-like_N_sf"/>
</dbReference>
<dbReference type="EMBL" id="DTFF01000049">
    <property type="protein sequence ID" value="HGI87933.1"/>
    <property type="molecule type" value="Genomic_DNA"/>
</dbReference>
<dbReference type="SUPFAM" id="SSF55326">
    <property type="entry name" value="PurM N-terminal domain-like"/>
    <property type="match status" value="1"/>
</dbReference>
<dbReference type="SUPFAM" id="SSF56042">
    <property type="entry name" value="PurM C-terminal domain-like"/>
    <property type="match status" value="1"/>
</dbReference>
<evidence type="ECO:0000256" key="1">
    <source>
        <dbReference type="ARBA" id="ARBA00006243"/>
    </source>
</evidence>
<comment type="similarity">
    <text evidence="1">Belongs to the HypE family.</text>
</comment>
<gene>
    <name evidence="4" type="primary">hypE</name>
    <name evidence="4" type="ORF">ENV14_06065</name>
</gene>
<sequence>MSNRGKISLVHGFGGRETYELLDKVIFSKLPLNLKRVEGGAGLEVLDDGAVIRFGDTNIVITLDSYTIKPIVFPGGSIGTLAVSGTINDLVVMGAHPIAFADSIVVEEGFDVELLNKVVDDMLRLLIELKVPLIGGDFKVMPKGSVDGIVITSVGIGVAENPIIDVNIAPGDKIIVTDPIASHGAVILAAQLGMLDKLEGIRSDVKPLIGILPVIDKYPGYIHAARDPTRGGLAAILNEWARQSSVTIVVEREKIPIEDSVKGFLEAMGIDPLTMASEGVAIIAVADAYADNVVEDLQSRGFKAAVIGYVEKPKSEFLRGKVIAVTEIGGRTIVEARGYSLPRIC</sequence>
<dbReference type="InterPro" id="IPR036676">
    <property type="entry name" value="PurM-like_C_sf"/>
</dbReference>
<name>A0A7C4BCD6_9CREN</name>
<dbReference type="PIRSF" id="PIRSF005644">
    <property type="entry name" value="Hdrgns_mtr_HypE"/>
    <property type="match status" value="1"/>
</dbReference>
<dbReference type="Gene3D" id="3.90.650.10">
    <property type="entry name" value="PurM-like C-terminal domain"/>
    <property type="match status" value="1"/>
</dbReference>
<dbReference type="Pfam" id="PF02769">
    <property type="entry name" value="AIRS_C"/>
    <property type="match status" value="1"/>
</dbReference>
<organism evidence="4">
    <name type="scientific">Ignisphaera aggregans</name>
    <dbReference type="NCBI Taxonomy" id="334771"/>
    <lineage>
        <taxon>Archaea</taxon>
        <taxon>Thermoproteota</taxon>
        <taxon>Thermoprotei</taxon>
        <taxon>Desulfurococcales</taxon>
        <taxon>Desulfurococcaceae</taxon>
        <taxon>Ignisphaera</taxon>
    </lineage>
</organism>
<evidence type="ECO:0000313" key="4">
    <source>
        <dbReference type="EMBL" id="HGI87933.1"/>
    </source>
</evidence>
<dbReference type="InterPro" id="IPR016188">
    <property type="entry name" value="PurM-like_N"/>
</dbReference>
<protein>
    <submittedName>
        <fullName evidence="4">Hydrogenase expression/formation protein HypE</fullName>
    </submittedName>
</protein>
<feature type="domain" description="PurM-like C-terminal" evidence="3">
    <location>
        <begin position="170"/>
        <end position="318"/>
    </location>
</feature>
<proteinExistence type="inferred from homology"/>
<dbReference type="NCBIfam" id="TIGR02124">
    <property type="entry name" value="hypE"/>
    <property type="match status" value="1"/>
</dbReference>
<dbReference type="Gene3D" id="3.30.1330.10">
    <property type="entry name" value="PurM-like, N-terminal domain"/>
    <property type="match status" value="1"/>
</dbReference>
<dbReference type="GO" id="GO:0051604">
    <property type="term" value="P:protein maturation"/>
    <property type="evidence" value="ECO:0007669"/>
    <property type="project" value="TreeGrafter"/>
</dbReference>
<comment type="caution">
    <text evidence="4">The sequence shown here is derived from an EMBL/GenBank/DDBJ whole genome shotgun (WGS) entry which is preliminary data.</text>
</comment>
<dbReference type="Pfam" id="PF00586">
    <property type="entry name" value="AIRS"/>
    <property type="match status" value="1"/>
</dbReference>
<accession>A0A7C4BCD6</accession>
<dbReference type="PANTHER" id="PTHR30303:SF0">
    <property type="entry name" value="CARBAMOYL DEHYDRATASE HYPE"/>
    <property type="match status" value="1"/>
</dbReference>
<feature type="domain" description="PurM-like N-terminal" evidence="2">
    <location>
        <begin position="47"/>
        <end position="158"/>
    </location>
</feature>
<dbReference type="InterPro" id="IPR010918">
    <property type="entry name" value="PurM-like_C_dom"/>
</dbReference>
<evidence type="ECO:0000259" key="2">
    <source>
        <dbReference type="Pfam" id="PF00586"/>
    </source>
</evidence>
<dbReference type="AlphaFoldDB" id="A0A7C4BCD6"/>
<evidence type="ECO:0000259" key="3">
    <source>
        <dbReference type="Pfam" id="PF02769"/>
    </source>
</evidence>
<dbReference type="InterPro" id="IPR011854">
    <property type="entry name" value="HypE"/>
</dbReference>
<dbReference type="PANTHER" id="PTHR30303">
    <property type="entry name" value="HYDROGENASE ISOENZYMES FORMATION PROTEIN HYPE"/>
    <property type="match status" value="1"/>
</dbReference>
<reference evidence="4" key="1">
    <citation type="journal article" date="2020" name="mSystems">
        <title>Genome- and Community-Level Interaction Insights into Carbon Utilization and Element Cycling Functions of Hydrothermarchaeota in Hydrothermal Sediment.</title>
        <authorList>
            <person name="Zhou Z."/>
            <person name="Liu Y."/>
            <person name="Xu W."/>
            <person name="Pan J."/>
            <person name="Luo Z.H."/>
            <person name="Li M."/>
        </authorList>
    </citation>
    <scope>NUCLEOTIDE SEQUENCE [LARGE SCALE GENOMIC DNA]</scope>
    <source>
        <strain evidence="4">SpSt-732</strain>
    </source>
</reference>